<evidence type="ECO:0000256" key="1">
    <source>
        <dbReference type="SAM" id="Phobius"/>
    </source>
</evidence>
<dbReference type="InterPro" id="IPR006696">
    <property type="entry name" value="DUF423"/>
</dbReference>
<name>A0A7S3I1Q4_9SPIT</name>
<keyword evidence="1" id="KW-0812">Transmembrane</keyword>
<keyword evidence="1" id="KW-0472">Membrane</keyword>
<organism evidence="2">
    <name type="scientific">Favella ehrenbergii</name>
    <dbReference type="NCBI Taxonomy" id="182087"/>
    <lineage>
        <taxon>Eukaryota</taxon>
        <taxon>Sar</taxon>
        <taxon>Alveolata</taxon>
        <taxon>Ciliophora</taxon>
        <taxon>Intramacronucleata</taxon>
        <taxon>Spirotrichea</taxon>
        <taxon>Choreotrichia</taxon>
        <taxon>Tintinnida</taxon>
        <taxon>Xystonellidae</taxon>
        <taxon>Favella</taxon>
    </lineage>
</organism>
<feature type="transmembrane region" description="Helical" evidence="1">
    <location>
        <begin position="44"/>
        <end position="63"/>
    </location>
</feature>
<sequence length="122" mass="13642">MKRLSWTLGTTMVGVSVAQSAIIAHHLHKMEQDEQKKVLLRRALENARMITMLNGLGLAMIALRNTKRPNLALLPMSMLVGGTGMFSGVIFYEAFTKDEQMHWIIKFGGSASIFGWIFMGML</sequence>
<evidence type="ECO:0000313" key="2">
    <source>
        <dbReference type="EMBL" id="CAE0311365.1"/>
    </source>
</evidence>
<gene>
    <name evidence="2" type="ORF">FEHR0123_LOCUS6284</name>
</gene>
<feature type="transmembrane region" description="Helical" evidence="1">
    <location>
        <begin position="103"/>
        <end position="121"/>
    </location>
</feature>
<proteinExistence type="predicted"/>
<evidence type="ECO:0008006" key="3">
    <source>
        <dbReference type="Google" id="ProtNLM"/>
    </source>
</evidence>
<reference evidence="2" key="1">
    <citation type="submission" date="2021-01" db="EMBL/GenBank/DDBJ databases">
        <authorList>
            <person name="Corre E."/>
            <person name="Pelletier E."/>
            <person name="Niang G."/>
            <person name="Scheremetjew M."/>
            <person name="Finn R."/>
            <person name="Kale V."/>
            <person name="Holt S."/>
            <person name="Cochrane G."/>
            <person name="Meng A."/>
            <person name="Brown T."/>
            <person name="Cohen L."/>
        </authorList>
    </citation>
    <scope>NUCLEOTIDE SEQUENCE</scope>
    <source>
        <strain evidence="2">Fehren 1</strain>
    </source>
</reference>
<dbReference type="EMBL" id="HBIE01020646">
    <property type="protein sequence ID" value="CAE0311365.1"/>
    <property type="molecule type" value="Transcribed_RNA"/>
</dbReference>
<protein>
    <recommendedName>
        <fullName evidence="3">DUF423 domain-containing protein</fullName>
    </recommendedName>
</protein>
<dbReference type="Pfam" id="PF04241">
    <property type="entry name" value="DUF423"/>
    <property type="match status" value="1"/>
</dbReference>
<accession>A0A7S3I1Q4</accession>
<dbReference type="AlphaFoldDB" id="A0A7S3I1Q4"/>
<keyword evidence="1" id="KW-1133">Transmembrane helix</keyword>
<feature type="transmembrane region" description="Helical" evidence="1">
    <location>
        <begin position="70"/>
        <end position="91"/>
    </location>
</feature>